<dbReference type="EMBL" id="CP073754">
    <property type="protein sequence ID" value="QWF71209.1"/>
    <property type="molecule type" value="Genomic_DNA"/>
</dbReference>
<keyword evidence="3" id="KW-1185">Reference proteome</keyword>
<dbReference type="KEGG" id="mpad:KEF85_09760"/>
<name>A0A975R884_9GAMM</name>
<protein>
    <submittedName>
        <fullName evidence="1">Uncharacterized protein</fullName>
    </submittedName>
</protein>
<evidence type="ECO:0000313" key="2">
    <source>
        <dbReference type="EMBL" id="QWF71209.1"/>
    </source>
</evidence>
<sequence>MNSTNNPAQIEHNQSILNNLHQSFAGLAFCYGMTAKEIERNELTGSALVCLQSECEALAALVKSIRASRVGGVQ</sequence>
<organism evidence="1 3">
    <name type="scientific">Methylomonas paludis</name>
    <dbReference type="NCBI Taxonomy" id="1173101"/>
    <lineage>
        <taxon>Bacteria</taxon>
        <taxon>Pseudomonadati</taxon>
        <taxon>Pseudomonadota</taxon>
        <taxon>Gammaproteobacteria</taxon>
        <taxon>Methylococcales</taxon>
        <taxon>Methylococcaceae</taxon>
        <taxon>Methylomonas</taxon>
    </lineage>
</organism>
<accession>A0A975R884</accession>
<dbReference type="RefSeq" id="WP_215579996.1">
    <property type="nucleotide sequence ID" value="NZ_CP073754.1"/>
</dbReference>
<evidence type="ECO:0000313" key="3">
    <source>
        <dbReference type="Proteomes" id="UP000676649"/>
    </source>
</evidence>
<dbReference type="AlphaFoldDB" id="A0A975R884"/>
<proteinExistence type="predicted"/>
<reference evidence="1" key="1">
    <citation type="submission" date="2021-04" db="EMBL/GenBank/DDBJ databases">
        <title>Draft genome sequence data of methanotrophic Methylovulum sp. strain S1L and Methylomonas sp. strain S2AM isolated from boreal lake water columns.</title>
        <authorList>
            <person name="Rissanen A.J."/>
            <person name="Mangayil R."/>
            <person name="Svenning M.M."/>
            <person name="Khanongnuch R."/>
        </authorList>
    </citation>
    <scope>NUCLEOTIDE SEQUENCE</scope>
    <source>
        <strain evidence="1">S2AM</strain>
    </source>
</reference>
<dbReference type="EMBL" id="CP073754">
    <property type="protein sequence ID" value="QWF69662.1"/>
    <property type="molecule type" value="Genomic_DNA"/>
</dbReference>
<dbReference type="Proteomes" id="UP000676649">
    <property type="component" value="Chromosome"/>
</dbReference>
<gene>
    <name evidence="2" type="ORF">KEF85_01550</name>
    <name evidence="1" type="ORF">KEF85_09760</name>
</gene>
<dbReference type="KEGG" id="mpad:KEF85_01550"/>
<evidence type="ECO:0000313" key="1">
    <source>
        <dbReference type="EMBL" id="QWF69662.1"/>
    </source>
</evidence>